<sequence>MRDFVLFMYELAMKKEIGFKIIVEDKFPNDIETDENNWNAKLVFYGNDKEHPFNSDVCNILKELSDNLFDLESYSITKEQFDSIKNKSVEYYSLPLTQKEFEDLSRDEILK</sequence>
<accession>A0ABU3Z830</accession>
<dbReference type="RefSeq" id="WP_317329768.1">
    <property type="nucleotide sequence ID" value="NZ_JAWJZA010000002.1"/>
</dbReference>
<proteinExistence type="predicted"/>
<gene>
    <name evidence="1" type="ORF">RVY80_04300</name>
</gene>
<name>A0ABU3Z830_9FIRM</name>
<organism evidence="1 2">
    <name type="scientific">Veillonella absiana</name>
    <dbReference type="NCBI Taxonomy" id="3079305"/>
    <lineage>
        <taxon>Bacteria</taxon>
        <taxon>Bacillati</taxon>
        <taxon>Bacillota</taxon>
        <taxon>Negativicutes</taxon>
        <taxon>Veillonellales</taxon>
        <taxon>Veillonellaceae</taxon>
        <taxon>Veillonella</taxon>
    </lineage>
</organism>
<evidence type="ECO:0000313" key="2">
    <source>
        <dbReference type="Proteomes" id="UP001272515"/>
    </source>
</evidence>
<dbReference type="Proteomes" id="UP001272515">
    <property type="component" value="Unassembled WGS sequence"/>
</dbReference>
<reference evidence="1 2" key="1">
    <citation type="submission" date="2023-10" db="EMBL/GenBank/DDBJ databases">
        <title>Veillonella sp. nov., isolated from a pig farm feces dump.</title>
        <authorList>
            <person name="Chang Y.-H."/>
        </authorList>
    </citation>
    <scope>NUCLEOTIDE SEQUENCE [LARGE SCALE GENOMIC DNA]</scope>
    <source>
        <strain evidence="1 2">YH-vei2233</strain>
    </source>
</reference>
<protein>
    <submittedName>
        <fullName evidence="1">Uncharacterized protein</fullName>
    </submittedName>
</protein>
<comment type="caution">
    <text evidence="1">The sequence shown here is derived from an EMBL/GenBank/DDBJ whole genome shotgun (WGS) entry which is preliminary data.</text>
</comment>
<evidence type="ECO:0000313" key="1">
    <source>
        <dbReference type="EMBL" id="MDV5088069.1"/>
    </source>
</evidence>
<keyword evidence="2" id="KW-1185">Reference proteome</keyword>
<dbReference type="EMBL" id="JAWJZB010000004">
    <property type="protein sequence ID" value="MDV5088069.1"/>
    <property type="molecule type" value="Genomic_DNA"/>
</dbReference>